<name>A0ABU5TQL5_9CYAN</name>
<dbReference type="Gene3D" id="1.10.600.10">
    <property type="entry name" value="Farnesyl Diphosphate Synthase"/>
    <property type="match status" value="1"/>
</dbReference>
<keyword evidence="2" id="KW-0808">Transferase</keyword>
<protein>
    <submittedName>
        <fullName evidence="3">Phytoene synthase</fullName>
    </submittedName>
</protein>
<dbReference type="PROSITE" id="PS01045">
    <property type="entry name" value="SQUALEN_PHYTOEN_SYN_2"/>
    <property type="match status" value="1"/>
</dbReference>
<dbReference type="Proteomes" id="UP001301388">
    <property type="component" value="Unassembled WGS sequence"/>
</dbReference>
<comment type="pathway">
    <text evidence="1">Carotenoid biosynthesis.</text>
</comment>
<evidence type="ECO:0000256" key="1">
    <source>
        <dbReference type="ARBA" id="ARBA00004829"/>
    </source>
</evidence>
<dbReference type="SUPFAM" id="SSF48576">
    <property type="entry name" value="Terpenoid synthases"/>
    <property type="match status" value="1"/>
</dbReference>
<sequence length="314" mass="36275">MVEPLTKTSQIHLSSVPKSMGMRQPVSLEEAYEICRCITAKYAKTFYLGTMLMSEAKRRATWAIYAWCRRTDELVDGMQAESTDAETLFNWEKQLEATFRGDPIHASDIALADTVQKYPMPIQPFKDMISGMRMDLKYDRYQTFDDLHLYCYRVAGTVGLMSAAIMGFETKDPSVISTATEAAIALGIAMQLTNILRDIGEDAQRGRIYLPLEDLHYFDYTEKDLLSGTVDERWIELMRFQIQRARQFYQHAEDGISALCRDARWPVWSSLILYRNILKAIEHNHYEVFKKRAFVPNSNKMLTVPWAWLKAQTS</sequence>
<dbReference type="CDD" id="cd00683">
    <property type="entry name" value="Trans_IPPS_HH"/>
    <property type="match status" value="1"/>
</dbReference>
<dbReference type="InterPro" id="IPR008949">
    <property type="entry name" value="Isoprenoid_synthase_dom_sf"/>
</dbReference>
<proteinExistence type="predicted"/>
<organism evidence="3 4">
    <name type="scientific">Pseudanabaena galeata UHCC 0370</name>
    <dbReference type="NCBI Taxonomy" id="3110310"/>
    <lineage>
        <taxon>Bacteria</taxon>
        <taxon>Bacillati</taxon>
        <taxon>Cyanobacteriota</taxon>
        <taxon>Cyanophyceae</taxon>
        <taxon>Pseudanabaenales</taxon>
        <taxon>Pseudanabaenaceae</taxon>
        <taxon>Pseudanabaena</taxon>
    </lineage>
</organism>
<dbReference type="EMBL" id="JAYGIE010000118">
    <property type="protein sequence ID" value="MEA5480336.1"/>
    <property type="molecule type" value="Genomic_DNA"/>
</dbReference>
<dbReference type="InterPro" id="IPR002060">
    <property type="entry name" value="Squ/phyt_synthse"/>
</dbReference>
<evidence type="ECO:0000313" key="3">
    <source>
        <dbReference type="EMBL" id="MEA5480336.1"/>
    </source>
</evidence>
<dbReference type="InterPro" id="IPR019845">
    <property type="entry name" value="Squalene/phytoene_synthase_CS"/>
</dbReference>
<dbReference type="SFLD" id="SFLDG01018">
    <property type="entry name" value="Squalene/Phytoene_Synthase_Lik"/>
    <property type="match status" value="1"/>
</dbReference>
<evidence type="ECO:0000256" key="2">
    <source>
        <dbReference type="ARBA" id="ARBA00022679"/>
    </source>
</evidence>
<dbReference type="PROSITE" id="PS01044">
    <property type="entry name" value="SQUALEN_PHYTOEN_SYN_1"/>
    <property type="match status" value="1"/>
</dbReference>
<dbReference type="InterPro" id="IPR033904">
    <property type="entry name" value="Trans_IPPS_HH"/>
</dbReference>
<gene>
    <name evidence="3" type="ORF">VB774_22105</name>
</gene>
<accession>A0ABU5TQL5</accession>
<evidence type="ECO:0000313" key="4">
    <source>
        <dbReference type="Proteomes" id="UP001301388"/>
    </source>
</evidence>
<reference evidence="3 4" key="1">
    <citation type="submission" date="2023-12" db="EMBL/GenBank/DDBJ databases">
        <title>Baltic Sea Cyanobacteria.</title>
        <authorList>
            <person name="Delbaje E."/>
            <person name="Fewer D.P."/>
            <person name="Shishido T.K."/>
        </authorList>
    </citation>
    <scope>NUCLEOTIDE SEQUENCE [LARGE SCALE GENOMIC DNA]</scope>
    <source>
        <strain evidence="3 4">UHCC 0370</strain>
    </source>
</reference>
<keyword evidence="4" id="KW-1185">Reference proteome</keyword>
<dbReference type="Pfam" id="PF00494">
    <property type="entry name" value="SQS_PSY"/>
    <property type="match status" value="1"/>
</dbReference>
<dbReference type="PANTHER" id="PTHR31480">
    <property type="entry name" value="BIFUNCTIONAL LYCOPENE CYCLASE/PHYTOENE SYNTHASE"/>
    <property type="match status" value="1"/>
</dbReference>
<dbReference type="InterPro" id="IPR044843">
    <property type="entry name" value="Trans_IPPS_bact-type"/>
</dbReference>
<dbReference type="SFLD" id="SFLDS00005">
    <property type="entry name" value="Isoprenoid_Synthase_Type_I"/>
    <property type="match status" value="1"/>
</dbReference>
<comment type="caution">
    <text evidence="3">The sequence shown here is derived from an EMBL/GenBank/DDBJ whole genome shotgun (WGS) entry which is preliminary data.</text>
</comment>
<dbReference type="SFLD" id="SFLDG01212">
    <property type="entry name" value="Phytoene_synthase_like"/>
    <property type="match status" value="1"/>
</dbReference>